<gene>
    <name evidence="1" type="ORF">A7Q10_10550</name>
</gene>
<organism evidence="1 2">
    <name type="scientific">Methylacidiphilum caldifontis</name>
    <dbReference type="NCBI Taxonomy" id="2795386"/>
    <lineage>
        <taxon>Bacteria</taxon>
        <taxon>Pseudomonadati</taxon>
        <taxon>Verrucomicrobiota</taxon>
        <taxon>Methylacidiphilae</taxon>
        <taxon>Methylacidiphilales</taxon>
        <taxon>Methylacidiphilaceae</taxon>
        <taxon>Methylacidiphilum (ex Ratnadevi et al. 2023)</taxon>
    </lineage>
</organism>
<keyword evidence="2" id="KW-1185">Reference proteome</keyword>
<dbReference type="EMBL" id="LXQC01000015">
    <property type="protein sequence ID" value="TFE72762.1"/>
    <property type="molecule type" value="Genomic_DNA"/>
</dbReference>
<name>A0A4Y8PJQ3_9BACT</name>
<dbReference type="AlphaFoldDB" id="A0A4Y8PJQ3"/>
<proteinExistence type="predicted"/>
<sequence>MILAGPRLKWAIPVHTKHERKERTPYVPRVVRIDFIRHGTGAEDSSFAAPIRRHRLFLAAPMAYRRPDGGNADRLLGLEIRLVGDSTPVDFRVWRLGQRVFMDVG</sequence>
<evidence type="ECO:0000313" key="1">
    <source>
        <dbReference type="EMBL" id="TFE72762.1"/>
    </source>
</evidence>
<accession>A0A4Y8PJQ3</accession>
<protein>
    <submittedName>
        <fullName evidence="1">Uncharacterized protein</fullName>
    </submittedName>
</protein>
<reference evidence="1 2" key="1">
    <citation type="submission" date="2016-05" db="EMBL/GenBank/DDBJ databases">
        <title>Diversity and Homogeneity among Thermoacidophilic Verrucomicrobia Methanotrophs Linked with Geographical Origin.</title>
        <authorList>
            <person name="Erikstad H.-A."/>
            <person name="Smestad N.B."/>
            <person name="Ceballos R.M."/>
            <person name="Birkeland N.-K."/>
        </authorList>
    </citation>
    <scope>NUCLEOTIDE SEQUENCE [LARGE SCALE GENOMIC DNA]</scope>
    <source>
        <strain evidence="1 2">Phi</strain>
    </source>
</reference>
<evidence type="ECO:0000313" key="2">
    <source>
        <dbReference type="Proteomes" id="UP000297713"/>
    </source>
</evidence>
<comment type="caution">
    <text evidence="1">The sequence shown here is derived from an EMBL/GenBank/DDBJ whole genome shotgun (WGS) entry which is preliminary data.</text>
</comment>
<dbReference type="Proteomes" id="UP000297713">
    <property type="component" value="Unassembled WGS sequence"/>
</dbReference>